<accession>A0ACB8RUZ3</accession>
<protein>
    <submittedName>
        <fullName evidence="1">Uncharacterized protein</fullName>
    </submittedName>
</protein>
<sequence length="170" mass="18518">MFSLVACSFDGNFKFEVLTTSIVPLLPECPRIPTLSLTSVGPPNGATGLFPRLVASCRGPQSRSLPSQPQETRFPISMYRAFQRIVTDGHLRDSYSQAPHVHSVEGLRPSALFHLFAIARHPTLIAPCQAPHTNPYLATTLLPLNTTSASDSSARRISTLARPISILRLS</sequence>
<proteinExistence type="predicted"/>
<evidence type="ECO:0000313" key="2">
    <source>
        <dbReference type="Proteomes" id="UP000814033"/>
    </source>
</evidence>
<name>A0ACB8RUZ3_9AGAM</name>
<evidence type="ECO:0000313" key="1">
    <source>
        <dbReference type="EMBL" id="KAI0047348.1"/>
    </source>
</evidence>
<keyword evidence="2" id="KW-1185">Reference proteome</keyword>
<gene>
    <name evidence="1" type="ORF">FA95DRAFT_1231818</name>
</gene>
<dbReference type="Proteomes" id="UP000814033">
    <property type="component" value="Unassembled WGS sequence"/>
</dbReference>
<organism evidence="1 2">
    <name type="scientific">Auriscalpium vulgare</name>
    <dbReference type="NCBI Taxonomy" id="40419"/>
    <lineage>
        <taxon>Eukaryota</taxon>
        <taxon>Fungi</taxon>
        <taxon>Dikarya</taxon>
        <taxon>Basidiomycota</taxon>
        <taxon>Agaricomycotina</taxon>
        <taxon>Agaricomycetes</taxon>
        <taxon>Russulales</taxon>
        <taxon>Auriscalpiaceae</taxon>
        <taxon>Auriscalpium</taxon>
    </lineage>
</organism>
<comment type="caution">
    <text evidence="1">The sequence shown here is derived from an EMBL/GenBank/DDBJ whole genome shotgun (WGS) entry which is preliminary data.</text>
</comment>
<reference evidence="1" key="1">
    <citation type="submission" date="2021-02" db="EMBL/GenBank/DDBJ databases">
        <authorList>
            <consortium name="DOE Joint Genome Institute"/>
            <person name="Ahrendt S."/>
            <person name="Looney B.P."/>
            <person name="Miyauchi S."/>
            <person name="Morin E."/>
            <person name="Drula E."/>
            <person name="Courty P.E."/>
            <person name="Chicoki N."/>
            <person name="Fauchery L."/>
            <person name="Kohler A."/>
            <person name="Kuo A."/>
            <person name="Labutti K."/>
            <person name="Pangilinan J."/>
            <person name="Lipzen A."/>
            <person name="Riley R."/>
            <person name="Andreopoulos W."/>
            <person name="He G."/>
            <person name="Johnson J."/>
            <person name="Barry K.W."/>
            <person name="Grigoriev I.V."/>
            <person name="Nagy L."/>
            <person name="Hibbett D."/>
            <person name="Henrissat B."/>
            <person name="Matheny P.B."/>
            <person name="Labbe J."/>
            <person name="Martin F."/>
        </authorList>
    </citation>
    <scope>NUCLEOTIDE SEQUENCE</scope>
    <source>
        <strain evidence="1">FP105234-sp</strain>
    </source>
</reference>
<dbReference type="EMBL" id="MU275906">
    <property type="protein sequence ID" value="KAI0047348.1"/>
    <property type="molecule type" value="Genomic_DNA"/>
</dbReference>
<reference evidence="1" key="2">
    <citation type="journal article" date="2022" name="New Phytol.">
        <title>Evolutionary transition to the ectomycorrhizal habit in the genomes of a hyperdiverse lineage of mushroom-forming fungi.</title>
        <authorList>
            <person name="Looney B."/>
            <person name="Miyauchi S."/>
            <person name="Morin E."/>
            <person name="Drula E."/>
            <person name="Courty P.E."/>
            <person name="Kohler A."/>
            <person name="Kuo A."/>
            <person name="LaButti K."/>
            <person name="Pangilinan J."/>
            <person name="Lipzen A."/>
            <person name="Riley R."/>
            <person name="Andreopoulos W."/>
            <person name="He G."/>
            <person name="Johnson J."/>
            <person name="Nolan M."/>
            <person name="Tritt A."/>
            <person name="Barry K.W."/>
            <person name="Grigoriev I.V."/>
            <person name="Nagy L.G."/>
            <person name="Hibbett D."/>
            <person name="Henrissat B."/>
            <person name="Matheny P.B."/>
            <person name="Labbe J."/>
            <person name="Martin F.M."/>
        </authorList>
    </citation>
    <scope>NUCLEOTIDE SEQUENCE</scope>
    <source>
        <strain evidence="1">FP105234-sp</strain>
    </source>
</reference>